<dbReference type="AlphaFoldDB" id="A0A1R2BWT3"/>
<evidence type="ECO:0000313" key="4">
    <source>
        <dbReference type="Proteomes" id="UP000187209"/>
    </source>
</evidence>
<dbReference type="InterPro" id="IPR015915">
    <property type="entry name" value="Kelch-typ_b-propeller"/>
</dbReference>
<dbReference type="Gene3D" id="2.120.10.80">
    <property type="entry name" value="Kelch-type beta propeller"/>
    <property type="match status" value="1"/>
</dbReference>
<evidence type="ECO:0000256" key="2">
    <source>
        <dbReference type="ARBA" id="ARBA00022737"/>
    </source>
</evidence>
<sequence>MEPMQGNKLIIPSRPYMNIQEKKFQTDKIKEQDVNNAGNFDIVAGKANTLGNMMRKDITYEKKDINPIQIWDYQGLTSPDKSNLETKFNNLDINQNYSNIFRGLKNEESKVMDGNNKIDKIKIPGRDYTKPAPTIVLQSPQPPLLDVCSQDDLFLKVKLSLDAMRKEIEINLDKTINQAIEGALSQLKKIDNLEISIYAQFFQGKILNIKEYKLKSKAYNIIINDLKNESTPSPLNIVKKENSLILDKCKEESDTIVQKYEVKDMIGNKCQIENDIIKESKNLVIGQLNKSPIGDSENNFKEELKVDENNSINKVPKSPILFSQQNFIAPFKPLLVALMVKTIIYSTDLKSINAILTKDLRSVENCIPFGNDKILCARSDNSFFSYNIFTKTIDDYPNFLITRTLFGIGFIEDNIAIIGGMIGNATIESVEIFENNQWKLIEPLKSPKSHCRVLKHNNKTYVSGRSNGINVSIEKYESGWILIEINISWRAINCELVSCENYIYIFGGKQYKKRVLRYDTDSNVFSKCIDLKKNFNVRSQGSGVHYNNTIYLLSGLKEIQNYMPATALPEPFLQSIPDEVLPTSNLPSLP</sequence>
<dbReference type="PANTHER" id="PTHR46344:SF27">
    <property type="entry name" value="KELCH REPEAT SUPERFAMILY PROTEIN"/>
    <property type="match status" value="1"/>
</dbReference>
<organism evidence="3 4">
    <name type="scientific">Stentor coeruleus</name>
    <dbReference type="NCBI Taxonomy" id="5963"/>
    <lineage>
        <taxon>Eukaryota</taxon>
        <taxon>Sar</taxon>
        <taxon>Alveolata</taxon>
        <taxon>Ciliophora</taxon>
        <taxon>Postciliodesmatophora</taxon>
        <taxon>Heterotrichea</taxon>
        <taxon>Heterotrichida</taxon>
        <taxon>Stentoridae</taxon>
        <taxon>Stentor</taxon>
    </lineage>
</organism>
<dbReference type="OrthoDB" id="327128at2759"/>
<accession>A0A1R2BWT3</accession>
<keyword evidence="1" id="KW-0880">Kelch repeat</keyword>
<dbReference type="EMBL" id="MPUH01000396">
    <property type="protein sequence ID" value="OMJ81055.1"/>
    <property type="molecule type" value="Genomic_DNA"/>
</dbReference>
<dbReference type="SUPFAM" id="SSF117281">
    <property type="entry name" value="Kelch motif"/>
    <property type="match status" value="1"/>
</dbReference>
<comment type="caution">
    <text evidence="3">The sequence shown here is derived from an EMBL/GenBank/DDBJ whole genome shotgun (WGS) entry which is preliminary data.</text>
</comment>
<evidence type="ECO:0008006" key="5">
    <source>
        <dbReference type="Google" id="ProtNLM"/>
    </source>
</evidence>
<protein>
    <recommendedName>
        <fullName evidence="5">Kelch motif family protein</fullName>
    </recommendedName>
</protein>
<dbReference type="Proteomes" id="UP000187209">
    <property type="component" value="Unassembled WGS sequence"/>
</dbReference>
<proteinExistence type="predicted"/>
<keyword evidence="2" id="KW-0677">Repeat</keyword>
<name>A0A1R2BWT3_9CILI</name>
<gene>
    <name evidence="3" type="ORF">SteCoe_18562</name>
</gene>
<evidence type="ECO:0000256" key="1">
    <source>
        <dbReference type="ARBA" id="ARBA00022441"/>
    </source>
</evidence>
<evidence type="ECO:0000313" key="3">
    <source>
        <dbReference type="EMBL" id="OMJ81055.1"/>
    </source>
</evidence>
<dbReference type="PANTHER" id="PTHR46344">
    <property type="entry name" value="OS02G0202900 PROTEIN"/>
    <property type="match status" value="1"/>
</dbReference>
<reference evidence="3 4" key="1">
    <citation type="submission" date="2016-11" db="EMBL/GenBank/DDBJ databases">
        <title>The macronuclear genome of Stentor coeruleus: a giant cell with tiny introns.</title>
        <authorList>
            <person name="Slabodnick M."/>
            <person name="Ruby J.G."/>
            <person name="Reiff S.B."/>
            <person name="Swart E.C."/>
            <person name="Gosai S."/>
            <person name="Prabakaran S."/>
            <person name="Witkowska E."/>
            <person name="Larue G.E."/>
            <person name="Fisher S."/>
            <person name="Freeman R.M."/>
            <person name="Gunawardena J."/>
            <person name="Chu W."/>
            <person name="Stover N.A."/>
            <person name="Gregory B.D."/>
            <person name="Nowacki M."/>
            <person name="Derisi J."/>
            <person name="Roy S.W."/>
            <person name="Marshall W.F."/>
            <person name="Sood P."/>
        </authorList>
    </citation>
    <scope>NUCLEOTIDE SEQUENCE [LARGE SCALE GENOMIC DNA]</scope>
    <source>
        <strain evidence="3">WM001</strain>
    </source>
</reference>
<keyword evidence="4" id="KW-1185">Reference proteome</keyword>